<gene>
    <name evidence="3" type="ORF">AP75_03260</name>
</gene>
<evidence type="ECO:0000313" key="4">
    <source>
        <dbReference type="Proteomes" id="UP000197587"/>
    </source>
</evidence>
<organism evidence="3 4">
    <name type="scientific">Kaistella haifensis DSM 19056</name>
    <dbReference type="NCBI Taxonomy" id="1450526"/>
    <lineage>
        <taxon>Bacteria</taxon>
        <taxon>Pseudomonadati</taxon>
        <taxon>Bacteroidota</taxon>
        <taxon>Flavobacteriia</taxon>
        <taxon>Flavobacteriales</taxon>
        <taxon>Weeksellaceae</taxon>
        <taxon>Chryseobacterium group</taxon>
        <taxon>Kaistella</taxon>
    </lineage>
</organism>
<accession>A0A246BB53</accession>
<dbReference type="Proteomes" id="UP000197587">
    <property type="component" value="Unassembled WGS sequence"/>
</dbReference>
<keyword evidence="2" id="KW-1133">Transmembrane helix</keyword>
<keyword evidence="2" id="KW-0812">Transmembrane</keyword>
<sequence length="883" mass="100912">MKKVYLKILSITLGIIFLVILIANFGMNFWLKYQLPNFIKNNTDYKISYQKLEVNLGTGAIFATGISVNSKNPQNQGVIGLQGTVDTLSVSRIGIYDVIVNKRFSANNFELNNPNLKINLPKPSDKNTGTKKNPFVLENINIRKGNLEIFRHDKQKFLSVKDLNLQLEKLKLNNDPKAGKLPVIFDQYDINANNVFFRPDNVYAFTATNITTKTGQLSIKNFAMHPLLSYTNFRRFYPKKRNLFDLKTSEMEFKDFILKDDKIALNKVRFVNPDLKMYTTDVKPAEKEKSFTYVVNLEDVIMEEAKILILKPDGTPKFATEKLNMSINKLLMDDQTAKGNIPFEYNDFKINAQKINYITTSQNVKVAAAVFNSESANLRGISVKPTVSKSDKTLMDLSSQQVFLKVNKWKFIDNKLKIDVDNVLISNLNGKIKSPENPKNKKPTFDGIAFPLMVRNVQLKNSNLILGKQNNPLQLNDLNATLKNLEMNESTIKGKIPFKVGYYGFSTRNFNYKTQFYRISASLLKLNKNAAQISNFEMIPTLSRAEFIRKIPTEKDLYNLKVNQITMNGNWDFESSNPYLNASQLTLNGMNAEIFRSKIPKDDLSEKPLYSKLLRSIKMPMFIEQMEVKNSFLQYEEDTKKSDGPGKLTFNHFNMNVKNLNSGKMNGKPTNVPIEIHCKFMNVSPMNVKWSFDTAKMDDAFAISGNISDLPAAEINPFIEPYLKIRATGYISDLIFDFKGNYKGLNGLLKMKHKNLRVSILKETGEKHKLLSAVANIFVRTDSGKYPESVPVDDVPRDKTKSFFNLFWKGIEEGLKKTLIGKNIEVTEKKVKNTVENTKTALEQNKKKLKETKQEVKEKVQNVKENIKGKPLLKNVFRKKSEK</sequence>
<name>A0A246BB53_9FLAO</name>
<comment type="caution">
    <text evidence="3">The sequence shown here is derived from an EMBL/GenBank/DDBJ whole genome shotgun (WGS) entry which is preliminary data.</text>
</comment>
<evidence type="ECO:0000313" key="3">
    <source>
        <dbReference type="EMBL" id="OWK98887.1"/>
    </source>
</evidence>
<keyword evidence="4" id="KW-1185">Reference proteome</keyword>
<protein>
    <submittedName>
        <fullName evidence="3">Uncharacterized protein</fullName>
    </submittedName>
</protein>
<dbReference type="EMBL" id="JASZ02000004">
    <property type="protein sequence ID" value="OWK98887.1"/>
    <property type="molecule type" value="Genomic_DNA"/>
</dbReference>
<feature type="coiled-coil region" evidence="1">
    <location>
        <begin position="832"/>
        <end position="866"/>
    </location>
</feature>
<evidence type="ECO:0000256" key="2">
    <source>
        <dbReference type="SAM" id="Phobius"/>
    </source>
</evidence>
<dbReference type="RefSeq" id="WP_088263585.1">
    <property type="nucleotide sequence ID" value="NZ_JASZ02000004.1"/>
</dbReference>
<reference evidence="3 4" key="1">
    <citation type="submission" date="2017-05" db="EMBL/GenBank/DDBJ databases">
        <title>Genome of Chryseobacterium haifense.</title>
        <authorList>
            <person name="Newman J.D."/>
        </authorList>
    </citation>
    <scope>NUCLEOTIDE SEQUENCE [LARGE SCALE GENOMIC DNA]</scope>
    <source>
        <strain evidence="3 4">DSM 19056</strain>
    </source>
</reference>
<dbReference type="AlphaFoldDB" id="A0A246BB53"/>
<keyword evidence="1" id="KW-0175">Coiled coil</keyword>
<keyword evidence="2" id="KW-0472">Membrane</keyword>
<proteinExistence type="predicted"/>
<evidence type="ECO:0000256" key="1">
    <source>
        <dbReference type="SAM" id="Coils"/>
    </source>
</evidence>
<feature type="transmembrane region" description="Helical" evidence="2">
    <location>
        <begin position="12"/>
        <end position="31"/>
    </location>
</feature>